<dbReference type="InterPro" id="IPR009057">
    <property type="entry name" value="Homeodomain-like_sf"/>
</dbReference>
<dbReference type="PANTHER" id="PTHR47504">
    <property type="entry name" value="RIGHT ORIGIN-BINDING PROTEIN"/>
    <property type="match status" value="1"/>
</dbReference>
<dbReference type="PROSITE" id="PS01124">
    <property type="entry name" value="HTH_ARAC_FAMILY_2"/>
    <property type="match status" value="1"/>
</dbReference>
<dbReference type="RefSeq" id="WP_326124688.1">
    <property type="nucleotide sequence ID" value="NZ_JARSFG010000022.1"/>
</dbReference>
<evidence type="ECO:0000313" key="5">
    <source>
        <dbReference type="EMBL" id="MEC1180139.1"/>
    </source>
</evidence>
<evidence type="ECO:0000313" key="6">
    <source>
        <dbReference type="Proteomes" id="UP001344888"/>
    </source>
</evidence>
<dbReference type="InterPro" id="IPR018060">
    <property type="entry name" value="HTH_AraC"/>
</dbReference>
<keyword evidence="6" id="KW-1185">Reference proteome</keyword>
<evidence type="ECO:0000259" key="4">
    <source>
        <dbReference type="PROSITE" id="PS01124"/>
    </source>
</evidence>
<dbReference type="PROSITE" id="PS00041">
    <property type="entry name" value="HTH_ARAC_FAMILY_1"/>
    <property type="match status" value="1"/>
</dbReference>
<gene>
    <name evidence="5" type="ORF">P9B03_16675</name>
</gene>
<dbReference type="GO" id="GO:0003700">
    <property type="term" value="F:DNA-binding transcription factor activity"/>
    <property type="evidence" value="ECO:0007669"/>
    <property type="project" value="InterPro"/>
</dbReference>
<dbReference type="InterPro" id="IPR018062">
    <property type="entry name" value="HTH_AraC-typ_CS"/>
</dbReference>
<evidence type="ECO:0000256" key="1">
    <source>
        <dbReference type="ARBA" id="ARBA00023015"/>
    </source>
</evidence>
<reference evidence="5 6" key="1">
    <citation type="submission" date="2023-03" db="EMBL/GenBank/DDBJ databases">
        <title>Bacillus Genome Sequencing.</title>
        <authorList>
            <person name="Dunlap C."/>
        </authorList>
    </citation>
    <scope>NUCLEOTIDE SEQUENCE [LARGE SCALE GENOMIC DNA]</scope>
    <source>
        <strain evidence="5 6">B-59205</strain>
    </source>
</reference>
<feature type="domain" description="HTH araC/xylS-type" evidence="4">
    <location>
        <begin position="6"/>
        <end position="104"/>
    </location>
</feature>
<name>A0AAW9NMT3_9BACL</name>
<dbReference type="SMART" id="SM00342">
    <property type="entry name" value="HTH_ARAC"/>
    <property type="match status" value="1"/>
</dbReference>
<dbReference type="EMBL" id="JARSFG010000022">
    <property type="protein sequence ID" value="MEC1180139.1"/>
    <property type="molecule type" value="Genomic_DNA"/>
</dbReference>
<keyword evidence="3" id="KW-0804">Transcription</keyword>
<protein>
    <submittedName>
        <fullName evidence="5">AraC family transcriptional regulator</fullName>
    </submittedName>
</protein>
<dbReference type="PANTHER" id="PTHR47504:SF6">
    <property type="entry name" value="ARAC-FAMILY TRANSCRIPTIONAL REGULATOR"/>
    <property type="match status" value="1"/>
</dbReference>
<dbReference type="AlphaFoldDB" id="A0AAW9NMT3"/>
<evidence type="ECO:0000256" key="2">
    <source>
        <dbReference type="ARBA" id="ARBA00023125"/>
    </source>
</evidence>
<sequence>MKHVVQRMIDWVEDHLFEGFSLVELSEKMGYSPYYCSFKFHQITGVSLKRYMTLRKVYLSSIALKDTNERILDIALNHGYSTQESYTRAFKEIVGVSPNVYRQNPMPLQSYVKLTMTIGEMHTMDISKKLRIKNLQNNMNEQFDVDVLNILNGEEMFKKFKEQQLMGASDYAPFNEAMCINDTTYPIFSPKFNEMRAQGHKVMLQSYEAITLATLKNNLFSKKYACIVLWFGEDMFCQMNLLTVLAYLEQINYEGVVYYHAVQEQTYDVEEIVLQLGGYRSLYKTVLMEKRMPSVDMMPVMYQGTKLYLELQKEMNEITKYIEGHRHLALNELVSRLLKVFPQYGLGDTQYIEIIDRVRKS</sequence>
<dbReference type="Pfam" id="PF12833">
    <property type="entry name" value="HTH_18"/>
    <property type="match status" value="1"/>
</dbReference>
<accession>A0AAW9NMT3</accession>
<evidence type="ECO:0000256" key="3">
    <source>
        <dbReference type="ARBA" id="ARBA00023163"/>
    </source>
</evidence>
<dbReference type="GO" id="GO:0043565">
    <property type="term" value="F:sequence-specific DNA binding"/>
    <property type="evidence" value="ECO:0007669"/>
    <property type="project" value="InterPro"/>
</dbReference>
<proteinExistence type="predicted"/>
<dbReference type="SUPFAM" id="SSF46689">
    <property type="entry name" value="Homeodomain-like"/>
    <property type="match status" value="2"/>
</dbReference>
<organism evidence="5 6">
    <name type="scientific">Metasolibacillus meyeri</name>
    <dbReference type="NCBI Taxonomy" id="1071052"/>
    <lineage>
        <taxon>Bacteria</taxon>
        <taxon>Bacillati</taxon>
        <taxon>Bacillota</taxon>
        <taxon>Bacilli</taxon>
        <taxon>Bacillales</taxon>
        <taxon>Caryophanaceae</taxon>
        <taxon>Metasolibacillus</taxon>
    </lineage>
</organism>
<keyword evidence="1" id="KW-0805">Transcription regulation</keyword>
<dbReference type="Proteomes" id="UP001344888">
    <property type="component" value="Unassembled WGS sequence"/>
</dbReference>
<comment type="caution">
    <text evidence="5">The sequence shown here is derived from an EMBL/GenBank/DDBJ whole genome shotgun (WGS) entry which is preliminary data.</text>
</comment>
<dbReference type="Gene3D" id="1.10.10.60">
    <property type="entry name" value="Homeodomain-like"/>
    <property type="match status" value="2"/>
</dbReference>
<dbReference type="InterPro" id="IPR050959">
    <property type="entry name" value="MarA-like"/>
</dbReference>
<keyword evidence="2" id="KW-0238">DNA-binding</keyword>